<dbReference type="InterPro" id="IPR036942">
    <property type="entry name" value="Beta-barrel_TonB_sf"/>
</dbReference>
<feature type="domain" description="TonB-dependent transporter Oar-like beta-barrel" evidence="8">
    <location>
        <begin position="267"/>
        <end position="335"/>
    </location>
</feature>
<dbReference type="PANTHER" id="PTHR30069">
    <property type="entry name" value="TONB-DEPENDENT OUTER MEMBRANE RECEPTOR"/>
    <property type="match status" value="1"/>
</dbReference>
<dbReference type="InterPro" id="IPR057601">
    <property type="entry name" value="Oar-like_b-barrel"/>
</dbReference>
<dbReference type="Proteomes" id="UP000254101">
    <property type="component" value="Unassembled WGS sequence"/>
</dbReference>
<dbReference type="EMBL" id="QRBB01000001">
    <property type="protein sequence ID" value="RDS76299.1"/>
    <property type="molecule type" value="Genomic_DNA"/>
</dbReference>
<reference evidence="9 10" key="1">
    <citation type="submission" date="2018-07" db="EMBL/GenBank/DDBJ databases">
        <title>Erythrobacter nanhaiensis sp. nov., a novel member of the genus Erythrobacter isolated from the South China Sea.</title>
        <authorList>
            <person name="Chen X."/>
            <person name="Liu J."/>
        </authorList>
    </citation>
    <scope>NUCLEOTIDE SEQUENCE [LARGE SCALE GENOMIC DNA]</scope>
    <source>
        <strain evidence="9 10">S-5</strain>
    </source>
</reference>
<dbReference type="OrthoDB" id="9768147at2"/>
<keyword evidence="9" id="KW-0675">Receptor</keyword>
<keyword evidence="4" id="KW-0812">Transmembrane</keyword>
<protein>
    <submittedName>
        <fullName evidence="9">TonB-dependent receptor</fullName>
    </submittedName>
</protein>
<dbReference type="GO" id="GO:0044718">
    <property type="term" value="P:siderophore transmembrane transport"/>
    <property type="evidence" value="ECO:0007669"/>
    <property type="project" value="TreeGrafter"/>
</dbReference>
<evidence type="ECO:0000256" key="2">
    <source>
        <dbReference type="ARBA" id="ARBA00022448"/>
    </source>
</evidence>
<dbReference type="RefSeq" id="WP_115490534.1">
    <property type="nucleotide sequence ID" value="NZ_JACHWW010000001.1"/>
</dbReference>
<keyword evidence="6" id="KW-0998">Cell outer membrane</keyword>
<comment type="caution">
    <text evidence="9">The sequence shown here is derived from an EMBL/GenBank/DDBJ whole genome shotgun (WGS) entry which is preliminary data.</text>
</comment>
<evidence type="ECO:0000256" key="5">
    <source>
        <dbReference type="ARBA" id="ARBA00023136"/>
    </source>
</evidence>
<evidence type="ECO:0000256" key="3">
    <source>
        <dbReference type="ARBA" id="ARBA00022452"/>
    </source>
</evidence>
<dbReference type="Pfam" id="PF25183">
    <property type="entry name" value="OMP_b-brl_4"/>
    <property type="match status" value="2"/>
</dbReference>
<keyword evidence="5" id="KW-0472">Membrane</keyword>
<organism evidence="9 10">
    <name type="scientific">Alteriqipengyuania lutimaris</name>
    <dbReference type="NCBI Taxonomy" id="1538146"/>
    <lineage>
        <taxon>Bacteria</taxon>
        <taxon>Pseudomonadati</taxon>
        <taxon>Pseudomonadota</taxon>
        <taxon>Alphaproteobacteria</taxon>
        <taxon>Sphingomonadales</taxon>
        <taxon>Erythrobacteraceae</taxon>
        <taxon>Alteriqipengyuania</taxon>
    </lineage>
</organism>
<accession>A0A395LI31</accession>
<dbReference type="InterPro" id="IPR010917">
    <property type="entry name" value="TonB_rcpt_CS"/>
</dbReference>
<keyword evidence="2" id="KW-0813">Transport</keyword>
<evidence type="ECO:0000256" key="7">
    <source>
        <dbReference type="SAM" id="SignalP"/>
    </source>
</evidence>
<dbReference type="GO" id="GO:0015344">
    <property type="term" value="F:siderophore uptake transmembrane transporter activity"/>
    <property type="evidence" value="ECO:0007669"/>
    <property type="project" value="TreeGrafter"/>
</dbReference>
<gene>
    <name evidence="9" type="ORF">DL238_00820</name>
</gene>
<keyword evidence="10" id="KW-1185">Reference proteome</keyword>
<dbReference type="PANTHER" id="PTHR30069:SF46">
    <property type="entry name" value="OAR PROTEIN"/>
    <property type="match status" value="1"/>
</dbReference>
<feature type="chain" id="PRO_5017401603" evidence="7">
    <location>
        <begin position="34"/>
        <end position="1011"/>
    </location>
</feature>
<evidence type="ECO:0000256" key="6">
    <source>
        <dbReference type="ARBA" id="ARBA00023237"/>
    </source>
</evidence>
<name>A0A395LI31_9SPHN</name>
<sequence>MTSTVSGFSSFGSFRLRRLAAALAFTTAGGALAVSMAAPAHAQESSASLRGSVTGATQVTAVDVETGSRRTVEVSEDGRYNFPQLRPATYYLEITGADGVVRRTDEFTLQIARDAVLDFDDIAQEATVPGQADEAGETENLIIVTGGRIVTQEGGEVGANISQREIQTLPQNNRNFLAFADLAPGVSFEDPDGQSRIQGGGQNSRTVNVYIDGVGQKDYVLKNGITGQDSSQGNPFPQLAVGEYRVISSNYKAEFDQVSSVAITAGTKSGTNEFHGTAFVDYTDTGMREETPLEKFGGREKAETKDIQFGGALGGPIIEDTLFFFATYEGKRRRLPVVIEPGQDFPVSFFPTELQDLFGPTQQEFNEDLYFGKLSFEPTSRDRFEVSGKYRNESGIFLGNGSAAVETAASQDVDEKRGLFRWEHSGDNFVNDFKATYESAFWSPRPQNFTPGQIYTYGGVSPVTGQNLVRPQILRIGGSANFQDKGQEGYALQNDFTWTGLENHTIKAGVKSKWVRLDRVEQNFFNPQYSYNVNLIPGGFNTTVPYRVQFGAGTGQGTPSVISKNWQFGVYIQDDWVVNDRLTLNLGIRWDYEETPSYLDFITPADVVAAVSEANYPNIYQPGVEYDINDYITDGTQREAFLGAFQPRLGFSYEFLDRGKLTLFGGYGRSYDRNQFDFIAQEVSINAYSTREFNFITGDPNNTCNPSPTCVPWDPIYLTEEGRQLLLDNAGVGAGRSIRLINNDLKVPYSDQFSIGLRSDLTSLLNVEVGYRHIKSRDGFAYLLGNRREDGSFFTPPPATPGSPFGFAPPGWGSIIIGTNGLKTDEDAVHFKFVKRYTQESPWNLSATYTYTDGTENRAFGEYFSFDFPTLEDYTVKTSSGLRKHRLVIAGAVDLPTGTTLSGKFLISSPRYLNSFVRTPGGTPPVEVVTVETEGNGDRWGFRQLDLAITQNIPLKFLSDRTRVYVRADIINAMNDRNYNSFNGITGERNPNALGTDGPPRTLKLSAGFEF</sequence>
<dbReference type="InterPro" id="IPR039426">
    <property type="entry name" value="TonB-dep_rcpt-like"/>
</dbReference>
<evidence type="ECO:0000259" key="8">
    <source>
        <dbReference type="Pfam" id="PF25183"/>
    </source>
</evidence>
<comment type="subcellular location">
    <subcellularLocation>
        <location evidence="1">Cell outer membrane</location>
        <topology evidence="1">Multi-pass membrane protein</topology>
    </subcellularLocation>
</comment>
<evidence type="ECO:0000313" key="10">
    <source>
        <dbReference type="Proteomes" id="UP000254101"/>
    </source>
</evidence>
<feature type="domain" description="TonB-dependent transporter Oar-like beta-barrel" evidence="8">
    <location>
        <begin position="357"/>
        <end position="900"/>
    </location>
</feature>
<proteinExistence type="predicted"/>
<evidence type="ECO:0000256" key="1">
    <source>
        <dbReference type="ARBA" id="ARBA00004571"/>
    </source>
</evidence>
<feature type="signal peptide" evidence="7">
    <location>
        <begin position="1"/>
        <end position="33"/>
    </location>
</feature>
<keyword evidence="3" id="KW-1134">Transmembrane beta strand</keyword>
<dbReference type="AlphaFoldDB" id="A0A395LI31"/>
<evidence type="ECO:0000256" key="4">
    <source>
        <dbReference type="ARBA" id="ARBA00022692"/>
    </source>
</evidence>
<dbReference type="GO" id="GO:0009279">
    <property type="term" value="C:cell outer membrane"/>
    <property type="evidence" value="ECO:0007669"/>
    <property type="project" value="UniProtKB-SubCell"/>
</dbReference>
<dbReference type="SUPFAM" id="SSF56935">
    <property type="entry name" value="Porins"/>
    <property type="match status" value="1"/>
</dbReference>
<dbReference type="Gene3D" id="2.40.170.20">
    <property type="entry name" value="TonB-dependent receptor, beta-barrel domain"/>
    <property type="match status" value="1"/>
</dbReference>
<dbReference type="PROSITE" id="PS01156">
    <property type="entry name" value="TONB_DEPENDENT_REC_2"/>
    <property type="match status" value="1"/>
</dbReference>
<evidence type="ECO:0000313" key="9">
    <source>
        <dbReference type="EMBL" id="RDS76299.1"/>
    </source>
</evidence>
<keyword evidence="7" id="KW-0732">Signal</keyword>